<proteinExistence type="predicted"/>
<gene>
    <name evidence="1" type="ORF">TCNE_LOCUS15460</name>
</gene>
<evidence type="ECO:0000313" key="3">
    <source>
        <dbReference type="WBParaSite" id="TCNE_0001546101-mRNA-1"/>
    </source>
</evidence>
<dbReference type="AlphaFoldDB" id="A0A183V3Z0"/>
<evidence type="ECO:0000313" key="1">
    <source>
        <dbReference type="EMBL" id="VDM46781.1"/>
    </source>
</evidence>
<dbReference type="Proteomes" id="UP000050794">
    <property type="component" value="Unassembled WGS sequence"/>
</dbReference>
<keyword evidence="2" id="KW-1185">Reference proteome</keyword>
<sequence length="83" mass="9603">MNTHSPYISGQIKVLSLIGENNASRHQHGEEYVRIVRQQTHEMNAAMNWPYPMHVDIVVRVRRKSAPDLFTNSVWPAGFWDEG</sequence>
<reference evidence="3" key="1">
    <citation type="submission" date="2016-06" db="UniProtKB">
        <authorList>
            <consortium name="WormBaseParasite"/>
        </authorList>
    </citation>
    <scope>IDENTIFICATION</scope>
</reference>
<organism evidence="2 3">
    <name type="scientific">Toxocara canis</name>
    <name type="common">Canine roundworm</name>
    <dbReference type="NCBI Taxonomy" id="6265"/>
    <lineage>
        <taxon>Eukaryota</taxon>
        <taxon>Metazoa</taxon>
        <taxon>Ecdysozoa</taxon>
        <taxon>Nematoda</taxon>
        <taxon>Chromadorea</taxon>
        <taxon>Rhabditida</taxon>
        <taxon>Spirurina</taxon>
        <taxon>Ascaridomorpha</taxon>
        <taxon>Ascaridoidea</taxon>
        <taxon>Toxocaridae</taxon>
        <taxon>Toxocara</taxon>
    </lineage>
</organism>
<reference evidence="1 2" key="2">
    <citation type="submission" date="2018-11" db="EMBL/GenBank/DDBJ databases">
        <authorList>
            <consortium name="Pathogen Informatics"/>
        </authorList>
    </citation>
    <scope>NUCLEOTIDE SEQUENCE [LARGE SCALE GENOMIC DNA]</scope>
</reference>
<dbReference type="EMBL" id="UYWY01022881">
    <property type="protein sequence ID" value="VDM46781.1"/>
    <property type="molecule type" value="Genomic_DNA"/>
</dbReference>
<protein>
    <submittedName>
        <fullName evidence="3">Pyridoxamine 5'-phosphate oxidase family protein</fullName>
    </submittedName>
</protein>
<evidence type="ECO:0000313" key="2">
    <source>
        <dbReference type="Proteomes" id="UP000050794"/>
    </source>
</evidence>
<accession>A0A183V3Z0</accession>
<name>A0A183V3Z0_TOXCA</name>
<dbReference type="WBParaSite" id="TCNE_0001546101-mRNA-1">
    <property type="protein sequence ID" value="TCNE_0001546101-mRNA-1"/>
    <property type="gene ID" value="TCNE_0001546101"/>
</dbReference>